<accession>A0ABD1GHQ0</accession>
<reference evidence="4 5" key="1">
    <citation type="submission" date="2024-06" db="EMBL/GenBank/DDBJ databases">
        <title>A chromosome level genome sequence of Diviner's sage (Salvia divinorum).</title>
        <authorList>
            <person name="Ford S.A."/>
            <person name="Ro D.-K."/>
            <person name="Ness R.W."/>
            <person name="Phillips M.A."/>
        </authorList>
    </citation>
    <scope>NUCLEOTIDE SEQUENCE [LARGE SCALE GENOMIC DNA]</scope>
    <source>
        <strain evidence="4">SAF-2024a</strain>
        <tissue evidence="4">Leaf</tissue>
    </source>
</reference>
<dbReference type="EMBL" id="JBEAFC010000008">
    <property type="protein sequence ID" value="KAL1543275.1"/>
    <property type="molecule type" value="Genomic_DNA"/>
</dbReference>
<proteinExistence type="predicted"/>
<keyword evidence="5" id="KW-1185">Reference proteome</keyword>
<gene>
    <name evidence="4" type="ORF">AAHA92_20274</name>
</gene>
<sequence>MNHAPYILLSLLLLIHRPTLTSGVDAGDSPMMLPSAACTDELVVFSSCLPFIGASPNNRTDIPPPECCDDVSDAFTNGSAICLCYFILEPDILGFPLNSSKLLSLTSLCARNDQNSTANFSLQTLCSDSAALPPLHSIAGTNIPKPPNTAAQSPPPQELGDQPSTEQPADGLPNQARSSTQSWAIHNICWLRWTVLSSLFCMFISQPSKNR</sequence>
<dbReference type="InterPro" id="IPR016140">
    <property type="entry name" value="Bifunc_inhib/LTP/seed_store"/>
</dbReference>
<dbReference type="CDD" id="cd00010">
    <property type="entry name" value="AAI_LTSS"/>
    <property type="match status" value="1"/>
</dbReference>
<dbReference type="Proteomes" id="UP001567538">
    <property type="component" value="Unassembled WGS sequence"/>
</dbReference>
<protein>
    <submittedName>
        <fullName evidence="4">Non-specific lipid transfer protein GPI-anchored 25-like</fullName>
    </submittedName>
</protein>
<evidence type="ECO:0000256" key="1">
    <source>
        <dbReference type="SAM" id="MobiDB-lite"/>
    </source>
</evidence>
<evidence type="ECO:0000313" key="5">
    <source>
        <dbReference type="Proteomes" id="UP001567538"/>
    </source>
</evidence>
<dbReference type="SUPFAM" id="SSF47699">
    <property type="entry name" value="Bifunctional inhibitor/lipid-transfer protein/seed storage 2S albumin"/>
    <property type="match status" value="1"/>
</dbReference>
<dbReference type="InterPro" id="IPR036312">
    <property type="entry name" value="Bifun_inhib/LTP/seed_sf"/>
</dbReference>
<feature type="signal peptide" evidence="2">
    <location>
        <begin position="1"/>
        <end position="23"/>
    </location>
</feature>
<keyword evidence="2" id="KW-0732">Signal</keyword>
<dbReference type="Gene3D" id="1.10.110.10">
    <property type="entry name" value="Plant lipid-transfer and hydrophobic proteins"/>
    <property type="match status" value="1"/>
</dbReference>
<feature type="chain" id="PRO_5044878122" evidence="2">
    <location>
        <begin position="24"/>
        <end position="211"/>
    </location>
</feature>
<dbReference type="InterPro" id="IPR053353">
    <property type="entry name" value="Plant_LTP_GPI-anchored"/>
</dbReference>
<evidence type="ECO:0000259" key="3">
    <source>
        <dbReference type="Pfam" id="PF14368"/>
    </source>
</evidence>
<evidence type="ECO:0000313" key="4">
    <source>
        <dbReference type="EMBL" id="KAL1543275.1"/>
    </source>
</evidence>
<feature type="region of interest" description="Disordered" evidence="1">
    <location>
        <begin position="137"/>
        <end position="176"/>
    </location>
</feature>
<dbReference type="AlphaFoldDB" id="A0ABD1GHQ0"/>
<dbReference type="PANTHER" id="PTHR35747:SF2">
    <property type="entry name" value="NON-SPECIFIC LIPID TRANSFER PROTEIN GPI-ANCHORED 25"/>
    <property type="match status" value="1"/>
</dbReference>
<name>A0ABD1GHQ0_SALDI</name>
<comment type="caution">
    <text evidence="4">The sequence shown here is derived from an EMBL/GenBank/DDBJ whole genome shotgun (WGS) entry which is preliminary data.</text>
</comment>
<dbReference type="Pfam" id="PF14368">
    <property type="entry name" value="LTP_2"/>
    <property type="match status" value="1"/>
</dbReference>
<feature type="domain" description="Bifunctional inhibitor/plant lipid transfer protein/seed storage helical" evidence="3">
    <location>
        <begin position="34"/>
        <end position="116"/>
    </location>
</feature>
<organism evidence="4 5">
    <name type="scientific">Salvia divinorum</name>
    <name type="common">Maria pastora</name>
    <name type="synonym">Diviner's sage</name>
    <dbReference type="NCBI Taxonomy" id="28513"/>
    <lineage>
        <taxon>Eukaryota</taxon>
        <taxon>Viridiplantae</taxon>
        <taxon>Streptophyta</taxon>
        <taxon>Embryophyta</taxon>
        <taxon>Tracheophyta</taxon>
        <taxon>Spermatophyta</taxon>
        <taxon>Magnoliopsida</taxon>
        <taxon>eudicotyledons</taxon>
        <taxon>Gunneridae</taxon>
        <taxon>Pentapetalae</taxon>
        <taxon>asterids</taxon>
        <taxon>lamiids</taxon>
        <taxon>Lamiales</taxon>
        <taxon>Lamiaceae</taxon>
        <taxon>Nepetoideae</taxon>
        <taxon>Mentheae</taxon>
        <taxon>Salviinae</taxon>
        <taxon>Salvia</taxon>
        <taxon>Salvia subgen. Calosphace</taxon>
    </lineage>
</organism>
<dbReference type="PANTHER" id="PTHR35747">
    <property type="entry name" value="BIFUNCTIONAL INHIBITOR/LIPID-TRANSFER PROTEIN/SEED STORAGE 2S ALBUMIN SUPERFAMILY PROTEIN"/>
    <property type="match status" value="1"/>
</dbReference>
<evidence type="ECO:0000256" key="2">
    <source>
        <dbReference type="SAM" id="SignalP"/>
    </source>
</evidence>